<dbReference type="EMBL" id="DVIU01000174">
    <property type="protein sequence ID" value="HIS36717.1"/>
    <property type="molecule type" value="Genomic_DNA"/>
</dbReference>
<sequence>MARVLISMPERFLDEIDNVANSENRTRSELIREALRTYMYRNQIRNSKKAVKNAELLETLLG</sequence>
<proteinExistence type="predicted"/>
<dbReference type="InterPro" id="IPR010985">
    <property type="entry name" value="Ribbon_hlx_hlx"/>
</dbReference>
<protein>
    <submittedName>
        <fullName evidence="2">Ribbon-helix-helix protein, CopG family</fullName>
    </submittedName>
</protein>
<dbReference type="InterPro" id="IPR013321">
    <property type="entry name" value="Arc_rbn_hlx_hlx"/>
</dbReference>
<dbReference type="SUPFAM" id="SSF47598">
    <property type="entry name" value="Ribbon-helix-helix"/>
    <property type="match status" value="1"/>
</dbReference>
<organism evidence="2 3">
    <name type="scientific">Candidatus Scatousia excrementigallinarum</name>
    <dbReference type="NCBI Taxonomy" id="2840935"/>
    <lineage>
        <taxon>Bacteria</taxon>
        <taxon>Candidatus Scatousia</taxon>
    </lineage>
</organism>
<reference evidence="2" key="2">
    <citation type="journal article" date="2021" name="PeerJ">
        <title>Extensive microbial diversity within the chicken gut microbiome revealed by metagenomics and culture.</title>
        <authorList>
            <person name="Gilroy R."/>
            <person name="Ravi A."/>
            <person name="Getino M."/>
            <person name="Pursley I."/>
            <person name="Horton D.L."/>
            <person name="Alikhan N.F."/>
            <person name="Baker D."/>
            <person name="Gharbi K."/>
            <person name="Hall N."/>
            <person name="Watson M."/>
            <person name="Adriaenssens E.M."/>
            <person name="Foster-Nyarko E."/>
            <person name="Jarju S."/>
            <person name="Secka A."/>
            <person name="Antonio M."/>
            <person name="Oren A."/>
            <person name="Chaudhuri R.R."/>
            <person name="La Ragione R."/>
            <person name="Hildebrand F."/>
            <person name="Pallen M.J."/>
        </authorList>
    </citation>
    <scope>NUCLEOTIDE SEQUENCE</scope>
    <source>
        <strain evidence="2">6276</strain>
    </source>
</reference>
<dbReference type="AlphaFoldDB" id="A0A9D1F0A6"/>
<dbReference type="Proteomes" id="UP000823928">
    <property type="component" value="Unassembled WGS sequence"/>
</dbReference>
<dbReference type="Pfam" id="PF01402">
    <property type="entry name" value="RHH_1"/>
    <property type="match status" value="1"/>
</dbReference>
<evidence type="ECO:0000313" key="3">
    <source>
        <dbReference type="Proteomes" id="UP000823928"/>
    </source>
</evidence>
<dbReference type="Gene3D" id="1.10.1220.10">
    <property type="entry name" value="Met repressor-like"/>
    <property type="match status" value="1"/>
</dbReference>
<gene>
    <name evidence="2" type="ORF">IAC10_08835</name>
</gene>
<name>A0A9D1F0A6_9BACT</name>
<evidence type="ECO:0000259" key="1">
    <source>
        <dbReference type="Pfam" id="PF01402"/>
    </source>
</evidence>
<accession>A0A9D1F0A6</accession>
<feature type="domain" description="Ribbon-helix-helix protein CopG" evidence="1">
    <location>
        <begin position="3"/>
        <end position="40"/>
    </location>
</feature>
<reference evidence="2" key="1">
    <citation type="submission" date="2020-10" db="EMBL/GenBank/DDBJ databases">
        <authorList>
            <person name="Gilroy R."/>
        </authorList>
    </citation>
    <scope>NUCLEOTIDE SEQUENCE</scope>
    <source>
        <strain evidence="2">6276</strain>
    </source>
</reference>
<dbReference type="InterPro" id="IPR002145">
    <property type="entry name" value="CopG"/>
</dbReference>
<dbReference type="CDD" id="cd22231">
    <property type="entry name" value="RHH_NikR_HicB-like"/>
    <property type="match status" value="1"/>
</dbReference>
<comment type="caution">
    <text evidence="2">The sequence shown here is derived from an EMBL/GenBank/DDBJ whole genome shotgun (WGS) entry which is preliminary data.</text>
</comment>
<evidence type="ECO:0000313" key="2">
    <source>
        <dbReference type="EMBL" id="HIS36717.1"/>
    </source>
</evidence>
<dbReference type="GO" id="GO:0006355">
    <property type="term" value="P:regulation of DNA-templated transcription"/>
    <property type="evidence" value="ECO:0007669"/>
    <property type="project" value="InterPro"/>
</dbReference>